<keyword evidence="2" id="KW-1185">Reference proteome</keyword>
<dbReference type="EMBL" id="LXQA010100704">
    <property type="protein sequence ID" value="MCI16400.1"/>
    <property type="molecule type" value="Genomic_DNA"/>
</dbReference>
<accession>A0A392PY76</accession>
<dbReference type="AlphaFoldDB" id="A0A392PY76"/>
<comment type="caution">
    <text evidence="1">The sequence shown here is derived from an EMBL/GenBank/DDBJ whole genome shotgun (WGS) entry which is preliminary data.</text>
</comment>
<name>A0A392PY76_9FABA</name>
<proteinExistence type="predicted"/>
<evidence type="ECO:0000313" key="1">
    <source>
        <dbReference type="EMBL" id="MCI16400.1"/>
    </source>
</evidence>
<dbReference type="Proteomes" id="UP000265520">
    <property type="component" value="Unassembled WGS sequence"/>
</dbReference>
<protein>
    <submittedName>
        <fullName evidence="1">Uncharacterized protein</fullName>
    </submittedName>
</protein>
<organism evidence="1 2">
    <name type="scientific">Trifolium medium</name>
    <dbReference type="NCBI Taxonomy" id="97028"/>
    <lineage>
        <taxon>Eukaryota</taxon>
        <taxon>Viridiplantae</taxon>
        <taxon>Streptophyta</taxon>
        <taxon>Embryophyta</taxon>
        <taxon>Tracheophyta</taxon>
        <taxon>Spermatophyta</taxon>
        <taxon>Magnoliopsida</taxon>
        <taxon>eudicotyledons</taxon>
        <taxon>Gunneridae</taxon>
        <taxon>Pentapetalae</taxon>
        <taxon>rosids</taxon>
        <taxon>fabids</taxon>
        <taxon>Fabales</taxon>
        <taxon>Fabaceae</taxon>
        <taxon>Papilionoideae</taxon>
        <taxon>50 kb inversion clade</taxon>
        <taxon>NPAAA clade</taxon>
        <taxon>Hologalegina</taxon>
        <taxon>IRL clade</taxon>
        <taxon>Trifolieae</taxon>
        <taxon>Trifolium</taxon>
    </lineage>
</organism>
<evidence type="ECO:0000313" key="2">
    <source>
        <dbReference type="Proteomes" id="UP000265520"/>
    </source>
</evidence>
<reference evidence="1 2" key="1">
    <citation type="journal article" date="2018" name="Front. Plant Sci.">
        <title>Red Clover (Trifolium pratense) and Zigzag Clover (T. medium) - A Picture of Genomic Similarities and Differences.</title>
        <authorList>
            <person name="Dluhosova J."/>
            <person name="Istvanek J."/>
            <person name="Nedelnik J."/>
            <person name="Repkova J."/>
        </authorList>
    </citation>
    <scope>NUCLEOTIDE SEQUENCE [LARGE SCALE GENOMIC DNA]</scope>
    <source>
        <strain evidence="2">cv. 10/8</strain>
        <tissue evidence="1">Leaf</tissue>
    </source>
</reference>
<sequence>MWLNCSLSIREVGWLLEELSRNHAYFSLVSSDSGPAVDMVKNWTEENYVLPVNRDLLPWVEVKIEGVPSKYSSDDLVSNLGVKCLFDVIGICFPLSSFEVGVINHLCICPSQLHPLSWALVRAFAF</sequence>
<gene>
    <name evidence="1" type="ORF">A2U01_0037542</name>
</gene>
<feature type="non-terminal residue" evidence="1">
    <location>
        <position position="126"/>
    </location>
</feature>